<evidence type="ECO:0000313" key="3">
    <source>
        <dbReference type="Proteomes" id="UP001305521"/>
    </source>
</evidence>
<dbReference type="Gene3D" id="3.40.190.80">
    <property type="match status" value="1"/>
</dbReference>
<dbReference type="InterPro" id="IPR000760">
    <property type="entry name" value="Inositol_monophosphatase-like"/>
</dbReference>
<accession>A0ABZ0PF05</accession>
<dbReference type="PANTHER" id="PTHR20854">
    <property type="entry name" value="INOSITOL MONOPHOSPHATASE"/>
    <property type="match status" value="1"/>
</dbReference>
<proteinExistence type="inferred from homology"/>
<evidence type="ECO:0000256" key="1">
    <source>
        <dbReference type="ARBA" id="ARBA00009759"/>
    </source>
</evidence>
<evidence type="ECO:0000313" key="2">
    <source>
        <dbReference type="EMBL" id="WPB83982.1"/>
    </source>
</evidence>
<dbReference type="PRINTS" id="PR00377">
    <property type="entry name" value="IMPHPHTASES"/>
</dbReference>
<gene>
    <name evidence="2" type="ORF">R9Z33_17990</name>
</gene>
<dbReference type="SUPFAM" id="SSF56655">
    <property type="entry name" value="Carbohydrate phosphatase"/>
    <property type="match status" value="1"/>
</dbReference>
<comment type="similarity">
    <text evidence="1">Belongs to the inositol monophosphatase superfamily.</text>
</comment>
<sequence length="274" mass="28899">MRFSAAAASEVAGLLRRTAQAEILPRFRRLASGDIRTKSGPLDLVTEADEAAERALTAELSARYPAAMILGEEAAAADPGLLTRMLDAELCFILDPVDGTANFAGGVPLFGVMLAAVHHGETIAGWIHDPMGDDTVIALRGEGAWVEAPSGHRVDCRVAAPVPLGGMVGAISWGFLPPERKAHLLPRLAQLAGTLNFRCAAHEYRLAATGGLHALVYNKLMPWDHAAGVLIHAEAGGYSAQFDGSAYSPRKHTGGLVCAPDREGWQALREGLLG</sequence>
<dbReference type="Proteomes" id="UP001305521">
    <property type="component" value="Chromosome"/>
</dbReference>
<dbReference type="PANTHER" id="PTHR20854:SF4">
    <property type="entry name" value="INOSITOL-1-MONOPHOSPHATASE-RELATED"/>
    <property type="match status" value="1"/>
</dbReference>
<dbReference type="EMBL" id="CP137852">
    <property type="protein sequence ID" value="WPB83982.1"/>
    <property type="molecule type" value="Genomic_DNA"/>
</dbReference>
<reference evidence="2 3" key="1">
    <citation type="submission" date="2023-11" db="EMBL/GenBank/DDBJ databases">
        <title>Arctic aerobic anoxygenic photoheterotroph Sediminicoccus rosea KRV36 adapts its photosynthesis to long days of polar summer.</title>
        <authorList>
            <person name="Tomasch J."/>
            <person name="Kopejtka K."/>
            <person name="Bily T."/>
            <person name="Gardiner A.T."/>
            <person name="Gardian Z."/>
            <person name="Shivaramu S."/>
            <person name="Koblizek M."/>
            <person name="Engelhardt F."/>
            <person name="Kaftan D."/>
        </authorList>
    </citation>
    <scope>NUCLEOTIDE SEQUENCE [LARGE SCALE GENOMIC DNA]</scope>
    <source>
        <strain evidence="2 3">R-30</strain>
    </source>
</reference>
<organism evidence="2 3">
    <name type="scientific">Sediminicoccus rosea</name>
    <dbReference type="NCBI Taxonomy" id="1225128"/>
    <lineage>
        <taxon>Bacteria</taxon>
        <taxon>Pseudomonadati</taxon>
        <taxon>Pseudomonadota</taxon>
        <taxon>Alphaproteobacteria</taxon>
        <taxon>Acetobacterales</taxon>
        <taxon>Roseomonadaceae</taxon>
        <taxon>Sediminicoccus</taxon>
    </lineage>
</organism>
<dbReference type="Pfam" id="PF00459">
    <property type="entry name" value="Inositol_P"/>
    <property type="match status" value="1"/>
</dbReference>
<name>A0ABZ0PF05_9PROT</name>
<dbReference type="Gene3D" id="3.30.540.10">
    <property type="entry name" value="Fructose-1,6-Bisphosphatase, subunit A, domain 1"/>
    <property type="match status" value="1"/>
</dbReference>
<keyword evidence="3" id="KW-1185">Reference proteome</keyword>
<protein>
    <submittedName>
        <fullName evidence="2">Inositol monophosphatase</fullName>
    </submittedName>
</protein>
<dbReference type="RefSeq" id="WP_318647938.1">
    <property type="nucleotide sequence ID" value="NZ_CP137852.1"/>
</dbReference>